<feature type="compositionally biased region" description="Low complexity" evidence="3">
    <location>
        <begin position="72"/>
        <end position="85"/>
    </location>
</feature>
<dbReference type="EMBL" id="JAPDMZ010000021">
    <property type="protein sequence ID" value="KAK0556013.1"/>
    <property type="molecule type" value="Genomic_DNA"/>
</dbReference>
<feature type="domain" description="Glycoside-hydrolase family GH114 TIM-barrel" evidence="5">
    <location>
        <begin position="110"/>
        <end position="355"/>
    </location>
</feature>
<proteinExistence type="predicted"/>
<dbReference type="InterPro" id="IPR004352">
    <property type="entry name" value="GH114_TIM-barrel"/>
</dbReference>
<feature type="region of interest" description="Disordered" evidence="3">
    <location>
        <begin position="1"/>
        <end position="22"/>
    </location>
</feature>
<dbReference type="EC" id="3.2.1.22" evidence="2"/>
<keyword evidence="7" id="KW-1185">Reference proteome</keyword>
<sequence length="371" mass="39634">MSDTNSLDHFIEDKATPCPTSKARPWWRKWALPAAALLVLVGLALGLGLGLGLKMDHSDDKADNNNNPGTTSDSNGDGNPSGSGNATRPARNTTNHINSSMTSMALNAQWQIDLIQTLSVSSDGFVSPNGASNPSISVYDIDLFNHQNLTTVRDLQKLGMTVICYFSSGSYEDNRPDSRKFQASDKGSELDGWPGEYWLNLSSSNVRSIMSDRIAIAASVGCDAIDPDNVDGYDNANGLGLTPQDSIDFVRFLASEAAKYGMMTGLKNAADVIDGVLDVVAFSVNEECVANSECDSFAAFPQNGKPVFNIEYPLGTKDISGQPFSADLVSKYCDKSSTGNGGTGFNTVLKGMTLDGFVEYCNSKVYTTNGQ</sequence>
<feature type="transmembrane region" description="Helical" evidence="4">
    <location>
        <begin position="30"/>
        <end position="53"/>
    </location>
</feature>
<dbReference type="PANTHER" id="PTHR35273">
    <property type="entry name" value="ALPHA-1,4 POLYGALACTOSAMINIDASE, PUTATIVE (AFU_ORTHOLOGUE AFUA_3G07890)-RELATED"/>
    <property type="match status" value="1"/>
</dbReference>
<dbReference type="Gene3D" id="3.20.20.70">
    <property type="entry name" value="Aldolase class I"/>
    <property type="match status" value="1"/>
</dbReference>
<comment type="catalytic activity">
    <reaction evidence="1">
        <text>Hydrolysis of terminal, non-reducing alpha-D-galactose residues in alpha-D-galactosides, including galactose oligosaccharides, galactomannans and galactolipids.</text>
        <dbReference type="EC" id="3.2.1.22"/>
    </reaction>
</comment>
<keyword evidence="4" id="KW-1133">Transmembrane helix</keyword>
<gene>
    <name evidence="6" type="ORF">OC846_001449</name>
</gene>
<evidence type="ECO:0000256" key="3">
    <source>
        <dbReference type="SAM" id="MobiDB-lite"/>
    </source>
</evidence>
<dbReference type="InterPro" id="IPR013785">
    <property type="entry name" value="Aldolase_TIM"/>
</dbReference>
<dbReference type="SUPFAM" id="SSF51445">
    <property type="entry name" value="(Trans)glycosidases"/>
    <property type="match status" value="1"/>
</dbReference>
<feature type="region of interest" description="Disordered" evidence="3">
    <location>
        <begin position="60"/>
        <end position="96"/>
    </location>
</feature>
<name>A0AAN6GU31_9BASI</name>
<evidence type="ECO:0000256" key="1">
    <source>
        <dbReference type="ARBA" id="ARBA00001255"/>
    </source>
</evidence>
<comment type="caution">
    <text evidence="6">The sequence shown here is derived from an EMBL/GenBank/DDBJ whole genome shotgun (WGS) entry which is preliminary data.</text>
</comment>
<dbReference type="InterPro" id="IPR017853">
    <property type="entry name" value="GH"/>
</dbReference>
<evidence type="ECO:0000313" key="7">
    <source>
        <dbReference type="Proteomes" id="UP001176517"/>
    </source>
</evidence>
<reference evidence="6" key="1">
    <citation type="journal article" date="2023" name="PhytoFront">
        <title>Draft Genome Resources of Seven Strains of Tilletia horrida, Causal Agent of Kernel Smut of Rice.</title>
        <authorList>
            <person name="Khanal S."/>
            <person name="Antony Babu S."/>
            <person name="Zhou X.G."/>
        </authorList>
    </citation>
    <scope>NUCLEOTIDE SEQUENCE</scope>
    <source>
        <strain evidence="6">TX6</strain>
    </source>
</reference>
<protein>
    <recommendedName>
        <fullName evidence="2">alpha-galactosidase</fullName>
        <ecNumber evidence="2">3.2.1.22</ecNumber>
    </recommendedName>
</protein>
<dbReference type="AlphaFoldDB" id="A0AAN6GU31"/>
<evidence type="ECO:0000256" key="4">
    <source>
        <dbReference type="SAM" id="Phobius"/>
    </source>
</evidence>
<keyword evidence="4" id="KW-0472">Membrane</keyword>
<accession>A0AAN6GU31</accession>
<evidence type="ECO:0000313" key="6">
    <source>
        <dbReference type="EMBL" id="KAK0556013.1"/>
    </source>
</evidence>
<evidence type="ECO:0000259" key="5">
    <source>
        <dbReference type="Pfam" id="PF03537"/>
    </source>
</evidence>
<keyword evidence="4" id="KW-0812">Transmembrane</keyword>
<dbReference type="Proteomes" id="UP001176517">
    <property type="component" value="Unassembled WGS sequence"/>
</dbReference>
<dbReference type="GO" id="GO:0004557">
    <property type="term" value="F:alpha-galactosidase activity"/>
    <property type="evidence" value="ECO:0007669"/>
    <property type="project" value="UniProtKB-EC"/>
</dbReference>
<dbReference type="PANTHER" id="PTHR35273:SF2">
    <property type="entry name" value="ALPHA-GALACTOSIDASE"/>
    <property type="match status" value="1"/>
</dbReference>
<evidence type="ECO:0000256" key="2">
    <source>
        <dbReference type="ARBA" id="ARBA00012755"/>
    </source>
</evidence>
<organism evidence="6 7">
    <name type="scientific">Tilletia horrida</name>
    <dbReference type="NCBI Taxonomy" id="155126"/>
    <lineage>
        <taxon>Eukaryota</taxon>
        <taxon>Fungi</taxon>
        <taxon>Dikarya</taxon>
        <taxon>Basidiomycota</taxon>
        <taxon>Ustilaginomycotina</taxon>
        <taxon>Exobasidiomycetes</taxon>
        <taxon>Tilletiales</taxon>
        <taxon>Tilletiaceae</taxon>
        <taxon>Tilletia</taxon>
    </lineage>
</organism>
<dbReference type="Pfam" id="PF03537">
    <property type="entry name" value="Glyco_hydro_114"/>
    <property type="match status" value="1"/>
</dbReference>